<feature type="compositionally biased region" description="Basic residues" evidence="1">
    <location>
        <begin position="141"/>
        <end position="155"/>
    </location>
</feature>
<accession>A0ABR3Q0B9</accession>
<organism evidence="3 4">
    <name type="scientific">Vanrija albida</name>
    <dbReference type="NCBI Taxonomy" id="181172"/>
    <lineage>
        <taxon>Eukaryota</taxon>
        <taxon>Fungi</taxon>
        <taxon>Dikarya</taxon>
        <taxon>Basidiomycota</taxon>
        <taxon>Agaricomycotina</taxon>
        <taxon>Tremellomycetes</taxon>
        <taxon>Trichosporonales</taxon>
        <taxon>Trichosporonaceae</taxon>
        <taxon>Vanrija</taxon>
    </lineage>
</organism>
<gene>
    <name evidence="3" type="ORF">Q8F55_004981</name>
</gene>
<feature type="domain" description="BRCT" evidence="2">
    <location>
        <begin position="473"/>
        <end position="566"/>
    </location>
</feature>
<dbReference type="InterPro" id="IPR041297">
    <property type="entry name" value="Crb2_Tudor"/>
</dbReference>
<feature type="compositionally biased region" description="Low complexity" evidence="1">
    <location>
        <begin position="295"/>
        <end position="306"/>
    </location>
</feature>
<feature type="compositionally biased region" description="Low complexity" evidence="1">
    <location>
        <begin position="235"/>
        <end position="247"/>
    </location>
</feature>
<dbReference type="Pfam" id="PF18115">
    <property type="entry name" value="Tudor_3"/>
    <property type="match status" value="1"/>
</dbReference>
<feature type="compositionally biased region" description="Low complexity" evidence="1">
    <location>
        <begin position="24"/>
        <end position="39"/>
    </location>
</feature>
<dbReference type="PROSITE" id="PS50172">
    <property type="entry name" value="BRCT"/>
    <property type="match status" value="1"/>
</dbReference>
<feature type="compositionally biased region" description="Basic residues" evidence="1">
    <location>
        <begin position="187"/>
        <end position="196"/>
    </location>
</feature>
<feature type="region of interest" description="Disordered" evidence="1">
    <location>
        <begin position="1"/>
        <end position="320"/>
    </location>
</feature>
<sequence length="722" mass="77218">MTDLKTPGAVLAPRARRRSPSPPQDATFVDATFTDTTQVSAPASSSNQPKEDSRSEPNEVGAQPALELTPPPASISEAPSSQPRPETQSEARGTKTPPAAIPEESSREPTPEVSRELATEPSRQPTPEPAPPARPSPIKTYGKRGTPKANGKARARPPPSSASDTSSSAPEDPEDGTFHNSEDERPRKRPNVSKRPRTSDTTVQPPKARVVSDGAGSSKAGSRQPNRGKRKVFTPSPDLSGPSSGSAPEDEEDYSYRPVKKIKGKGVKATEPAKKKAKAAAERPAPSLTPVSPVSKASTTKTSASKASHKASPRKHVPAAPAQVDRAVVVDTPPGDPAPDAPLRVLGFWQTTGVFYAGTVVGRNTKGFRIRFDDSYHGSLSPEQIRYLRLRKGEPVYDGAKANEVLYVSEAYDGDGDRIQVTDSRGKPRVIKAARLVVQSNDISTGFGDRVVPVSLLEARFPANSLRSSTSLRPANRFEGMVFLLTGTDNAMPTEALQRRIEAQGGTVESRWEALFSITEDGYELATRSAPFVLQLGSKAIMTPKAMSALAAGVPLLAARYVDDAIADGADWRCYLISPGESRFLGRPASQLVDPLWGESSWDASRARCLRQPLTGMSVLYVEPSSRYPRRDEIKVGGGEGMVADVQVLIPFCLQALGGKVQRAATVPDELGPYDLVMVEDRDKGLTLTRAAKASGKLVNAAWLKHSLVLGKALAASLAEER</sequence>
<reference evidence="3 4" key="1">
    <citation type="submission" date="2023-08" db="EMBL/GenBank/DDBJ databases">
        <title>Annotated Genome Sequence of Vanrija albida AlHP1.</title>
        <authorList>
            <person name="Herzog R."/>
        </authorList>
    </citation>
    <scope>NUCLEOTIDE SEQUENCE [LARGE SCALE GENOMIC DNA]</scope>
    <source>
        <strain evidence="3 4">AlHP1</strain>
    </source>
</reference>
<feature type="compositionally biased region" description="Basic residues" evidence="1">
    <location>
        <begin position="307"/>
        <end position="317"/>
    </location>
</feature>
<feature type="compositionally biased region" description="Pro residues" evidence="1">
    <location>
        <begin position="124"/>
        <end position="135"/>
    </location>
</feature>
<evidence type="ECO:0000313" key="3">
    <source>
        <dbReference type="EMBL" id="KAL1408176.1"/>
    </source>
</evidence>
<dbReference type="RefSeq" id="XP_069208120.1">
    <property type="nucleotide sequence ID" value="XM_069353478.1"/>
</dbReference>
<dbReference type="Proteomes" id="UP001565368">
    <property type="component" value="Unassembled WGS sequence"/>
</dbReference>
<dbReference type="SMART" id="SM00292">
    <property type="entry name" value="BRCT"/>
    <property type="match status" value="1"/>
</dbReference>
<protein>
    <recommendedName>
        <fullName evidence="2">BRCT domain-containing protein</fullName>
    </recommendedName>
</protein>
<feature type="compositionally biased region" description="Basic and acidic residues" evidence="1">
    <location>
        <begin position="176"/>
        <end position="186"/>
    </location>
</feature>
<name>A0ABR3Q0B9_9TREE</name>
<proteinExistence type="predicted"/>
<feature type="compositionally biased region" description="Basic and acidic residues" evidence="1">
    <location>
        <begin position="104"/>
        <end position="118"/>
    </location>
</feature>
<dbReference type="InterPro" id="IPR036420">
    <property type="entry name" value="BRCT_dom_sf"/>
</dbReference>
<dbReference type="Gene3D" id="3.40.50.10190">
    <property type="entry name" value="BRCT domain"/>
    <property type="match status" value="1"/>
</dbReference>
<comment type="caution">
    <text evidence="3">The sequence shown here is derived from an EMBL/GenBank/DDBJ whole genome shotgun (WGS) entry which is preliminary data.</text>
</comment>
<evidence type="ECO:0000259" key="2">
    <source>
        <dbReference type="PROSITE" id="PS50172"/>
    </source>
</evidence>
<dbReference type="Gene3D" id="2.30.30.140">
    <property type="match status" value="1"/>
</dbReference>
<dbReference type="InterPro" id="IPR047249">
    <property type="entry name" value="BRCT_p53bp1-like_rpt1"/>
</dbReference>
<dbReference type="GeneID" id="95986024"/>
<keyword evidence="4" id="KW-1185">Reference proteome</keyword>
<feature type="compositionally biased region" description="Low complexity" evidence="1">
    <location>
        <begin position="161"/>
        <end position="170"/>
    </location>
</feature>
<feature type="compositionally biased region" description="Low complexity" evidence="1">
    <location>
        <begin position="74"/>
        <end position="83"/>
    </location>
</feature>
<dbReference type="InterPro" id="IPR001357">
    <property type="entry name" value="BRCT_dom"/>
</dbReference>
<evidence type="ECO:0000313" key="4">
    <source>
        <dbReference type="Proteomes" id="UP001565368"/>
    </source>
</evidence>
<evidence type="ECO:0000256" key="1">
    <source>
        <dbReference type="SAM" id="MobiDB-lite"/>
    </source>
</evidence>
<dbReference type="EMBL" id="JBBXJM010000004">
    <property type="protein sequence ID" value="KAL1408176.1"/>
    <property type="molecule type" value="Genomic_DNA"/>
</dbReference>
<dbReference type="CDD" id="cd17745">
    <property type="entry name" value="BRCT_p53bp1_rpt1"/>
    <property type="match status" value="1"/>
</dbReference>